<dbReference type="eggNOG" id="COG3501">
    <property type="taxonomic scope" value="Bacteria"/>
</dbReference>
<dbReference type="InterPro" id="IPR006531">
    <property type="entry name" value="Gp5/Vgr_OB"/>
</dbReference>
<feature type="domain" description="Putative type VI secretion system Rhs element associated Vgr" evidence="4">
    <location>
        <begin position="496"/>
        <end position="596"/>
    </location>
</feature>
<proteinExistence type="inferred from homology"/>
<accession>A0A0A3Z6M5</accession>
<dbReference type="InterPro" id="IPR037026">
    <property type="entry name" value="Vgr_OB-fold_dom_sf"/>
</dbReference>
<evidence type="ECO:0000259" key="4">
    <source>
        <dbReference type="Pfam" id="PF13296"/>
    </source>
</evidence>
<feature type="domain" description="Gp5/Type VI secretion system Vgr protein OB-fold" evidence="2">
    <location>
        <begin position="409"/>
        <end position="472"/>
    </location>
</feature>
<dbReference type="EMBL" id="JRUQ01000026">
    <property type="protein sequence ID" value="KGT94742.1"/>
    <property type="molecule type" value="Genomic_DNA"/>
</dbReference>
<reference evidence="5 6" key="1">
    <citation type="submission" date="2014-10" db="EMBL/GenBank/DDBJ databases">
        <title>Genome sequence of Erwinia typographi M043b.</title>
        <authorList>
            <person name="Chan K.-G."/>
            <person name="Tan W.-S."/>
        </authorList>
    </citation>
    <scope>NUCLEOTIDE SEQUENCE [LARGE SCALE GENOMIC DNA]</scope>
    <source>
        <strain evidence="5 6">M043b</strain>
    </source>
</reference>
<evidence type="ECO:0000313" key="6">
    <source>
        <dbReference type="Proteomes" id="UP000030351"/>
    </source>
</evidence>
<dbReference type="Gene3D" id="3.55.50.10">
    <property type="entry name" value="Baseplate protein-like domains"/>
    <property type="match status" value="1"/>
</dbReference>
<evidence type="ECO:0000259" key="2">
    <source>
        <dbReference type="Pfam" id="PF04717"/>
    </source>
</evidence>
<evidence type="ECO:0000256" key="1">
    <source>
        <dbReference type="ARBA" id="ARBA00005558"/>
    </source>
</evidence>
<dbReference type="InterPro" id="IPR006533">
    <property type="entry name" value="T6SS_Vgr_RhsGE"/>
</dbReference>
<dbReference type="Gene3D" id="2.30.110.50">
    <property type="match status" value="1"/>
</dbReference>
<dbReference type="eggNOG" id="COG4253">
    <property type="taxonomic scope" value="Bacteria"/>
</dbReference>
<dbReference type="SUPFAM" id="SSF69279">
    <property type="entry name" value="Phage tail proteins"/>
    <property type="match status" value="2"/>
</dbReference>
<dbReference type="SUPFAM" id="SSF69255">
    <property type="entry name" value="gp5 N-terminal domain-like"/>
    <property type="match status" value="1"/>
</dbReference>
<evidence type="ECO:0000259" key="3">
    <source>
        <dbReference type="Pfam" id="PF10106"/>
    </source>
</evidence>
<comment type="similarity">
    <text evidence="1">Belongs to the VgrG protein family.</text>
</comment>
<name>A0A0A3Z6M5_9GAMM</name>
<dbReference type="Pfam" id="PF04717">
    <property type="entry name" value="Phage_base_V"/>
    <property type="match status" value="1"/>
</dbReference>
<dbReference type="InterPro" id="IPR018769">
    <property type="entry name" value="VgrG2_DUF2345"/>
</dbReference>
<protein>
    <submittedName>
        <fullName evidence="5">Type IV secretion protein Rhs</fullName>
    </submittedName>
</protein>
<dbReference type="Pfam" id="PF13296">
    <property type="entry name" value="T6SS_Vgr"/>
    <property type="match status" value="1"/>
</dbReference>
<dbReference type="OrthoDB" id="6710627at2"/>
<gene>
    <name evidence="5" type="ORF">NG99_07030</name>
</gene>
<keyword evidence="6" id="KW-1185">Reference proteome</keyword>
<dbReference type="STRING" id="371042.NG99_07030"/>
<dbReference type="Gene3D" id="4.10.220.110">
    <property type="match status" value="1"/>
</dbReference>
<sequence>MGIADYIITGGKYGTYNHYQLRLKKLNREHPDIQISVLKFSGQEAISQIPRYEIEFTSTTCDIPARLLINYSAELLMYPDGPPWETLTPRIVPGIITRFRQHGTSADQTRYSVVLEHKMARMTQGRNSAVYLNDSIISLTEKTFENHLIDRLGFALKLSTRYPLRDFMMQYEESDYAHIARRLADSGVAFYRQYDEESLEDAIILTDHPGGWVTGPAIPYRHPSGLFDGGLESVWDMQVVRSAVPKQVGVNDDNYCDALSDMKAEVKTSEEYRALRGVDNRWAEHYPEAGKAYEEQPGQGIWYAGIRKERHLCKLVTFSGKSNCMTLRPGMIINTRGKEWPDAPDGLLIVSTTCENIARDSAYFITFTAVPWNAHATYRPEEQPWPAISGTLPARVSSMQENDLYAHIDAQGRYRIRFDLDRAEWQKGFESGWVRLARPYAGGEYGFHWPLLEGTGVMVAFESGDIDRPYIAHVMHDSRHADTVAQQNHKRNILLTPAKNTLLMDDWREHEFIKLSTPHSGTSELNLGSLVDKDKNQRGEGAELRTDARIALRGAKGVLLTSEARPGAGGQQLDMTATIAQLEKALALARTLEQTASTAQASPADTAPQQELNTALHTLKEPGVLVHGEAGIASTTPASLQQSAGKNLIATAGQDASFSVFRQFSVTAGQRVSLFAHKLGMKLIAAAGKVQIQAQKDQMELTSFADMQISSTSGRIVLNAKEELLLMCGGAGIRIKNGVIEELGPTRIVQKTPNLVYQDGDSISQAVPSFRNGEFSRRYVLHAEGDPGHVLKDQKFRIRRQDGSVTEGVTDGQGQSSLLNMHELEKMAIEIIRD</sequence>
<dbReference type="InterPro" id="IPR028244">
    <property type="entry name" value="T6SS_Rhs_Vgr_dom"/>
</dbReference>
<dbReference type="InterPro" id="IPR017847">
    <property type="entry name" value="T6SS_RhsGE_Vgr_subset"/>
</dbReference>
<dbReference type="Gene3D" id="2.40.50.230">
    <property type="entry name" value="Gp5 N-terminal domain"/>
    <property type="match status" value="1"/>
</dbReference>
<organism evidence="5 6">
    <name type="scientific">Erwinia typographi</name>
    <dbReference type="NCBI Taxonomy" id="371042"/>
    <lineage>
        <taxon>Bacteria</taxon>
        <taxon>Pseudomonadati</taxon>
        <taxon>Pseudomonadota</taxon>
        <taxon>Gammaproteobacteria</taxon>
        <taxon>Enterobacterales</taxon>
        <taxon>Erwiniaceae</taxon>
        <taxon>Erwinia</taxon>
    </lineage>
</organism>
<dbReference type="Pfam" id="PF10106">
    <property type="entry name" value="DUF2345"/>
    <property type="match status" value="1"/>
</dbReference>
<dbReference type="AlphaFoldDB" id="A0A0A3Z6M5"/>
<feature type="domain" description="DUF2345" evidence="3">
    <location>
        <begin position="614"/>
        <end position="751"/>
    </location>
</feature>
<dbReference type="Pfam" id="PF05954">
    <property type="entry name" value="Phage_GPD"/>
    <property type="match status" value="1"/>
</dbReference>
<dbReference type="NCBIfam" id="TIGR03361">
    <property type="entry name" value="VI_Rhs_Vgr"/>
    <property type="match status" value="1"/>
</dbReference>
<evidence type="ECO:0000313" key="5">
    <source>
        <dbReference type="EMBL" id="KGT94742.1"/>
    </source>
</evidence>
<comment type="caution">
    <text evidence="5">The sequence shown here is derived from an EMBL/GenBank/DDBJ whole genome shotgun (WGS) entry which is preliminary data.</text>
</comment>
<dbReference type="RefSeq" id="WP_034890128.1">
    <property type="nucleotide sequence ID" value="NZ_JRUQ01000026.1"/>
</dbReference>
<dbReference type="NCBIfam" id="TIGR01646">
    <property type="entry name" value="vgr_GE"/>
    <property type="match status" value="1"/>
</dbReference>
<dbReference type="Proteomes" id="UP000030351">
    <property type="component" value="Unassembled WGS sequence"/>
</dbReference>